<protein>
    <recommendedName>
        <fullName evidence="1">RNA polymerase sigma factor 70 region 1.1 domain-containing protein</fullName>
    </recommendedName>
</protein>
<dbReference type="InterPro" id="IPR007127">
    <property type="entry name" value="RNA_pol_sigma_70_r1_1"/>
</dbReference>
<reference evidence="2 3" key="1">
    <citation type="submission" date="2019-11" db="EMBL/GenBank/DDBJ databases">
        <title>Whole genome sequence of Haloferax sp. MBLA0076.</title>
        <authorList>
            <person name="Seo M.-J."/>
            <person name="Cho E.-S."/>
        </authorList>
    </citation>
    <scope>NUCLEOTIDE SEQUENCE [LARGE SCALE GENOMIC DNA]</scope>
    <source>
        <strain evidence="2 3">MBLA0076</strain>
    </source>
</reference>
<evidence type="ECO:0000259" key="1">
    <source>
        <dbReference type="Pfam" id="PF03979"/>
    </source>
</evidence>
<dbReference type="Proteomes" id="UP000439022">
    <property type="component" value="Unassembled WGS sequence"/>
</dbReference>
<dbReference type="AlphaFoldDB" id="A0A6A8GB59"/>
<dbReference type="GO" id="GO:0006355">
    <property type="term" value="P:regulation of DNA-templated transcription"/>
    <property type="evidence" value="ECO:0007669"/>
    <property type="project" value="InterPro"/>
</dbReference>
<dbReference type="RefSeq" id="WP_151161056.1">
    <property type="nucleotide sequence ID" value="NZ_WKJO01000001.1"/>
</dbReference>
<gene>
    <name evidence="2" type="ORF">GJR96_00630</name>
</gene>
<organism evidence="2 3">
    <name type="scientific">Haloferax litoreum</name>
    <dbReference type="NCBI Taxonomy" id="2666140"/>
    <lineage>
        <taxon>Archaea</taxon>
        <taxon>Methanobacteriati</taxon>
        <taxon>Methanobacteriota</taxon>
        <taxon>Stenosarchaea group</taxon>
        <taxon>Halobacteria</taxon>
        <taxon>Halobacteriales</taxon>
        <taxon>Haloferacaceae</taxon>
        <taxon>Haloferax</taxon>
    </lineage>
</organism>
<dbReference type="Pfam" id="PF03979">
    <property type="entry name" value="Sigma70_r1_1"/>
    <property type="match status" value="1"/>
</dbReference>
<proteinExistence type="predicted"/>
<dbReference type="EMBL" id="WKJO01000001">
    <property type="protein sequence ID" value="MRX20464.1"/>
    <property type="molecule type" value="Genomic_DNA"/>
</dbReference>
<feature type="domain" description="RNA polymerase sigma factor 70 region 1.1" evidence="1">
    <location>
        <begin position="44"/>
        <end position="73"/>
    </location>
</feature>
<name>A0A6A8GB59_9EURY</name>
<sequence>MRIRDTEARKARFDELMMASPENTKSKAIDRAVEFYIAMAGAHRDGQLEQLLARAKEQGSVTPEEIAEVLDTDYLPVRAETAYSVGEE</sequence>
<dbReference type="GO" id="GO:0003677">
    <property type="term" value="F:DNA binding"/>
    <property type="evidence" value="ECO:0007669"/>
    <property type="project" value="InterPro"/>
</dbReference>
<accession>A0A6A8GB59</accession>
<evidence type="ECO:0000313" key="3">
    <source>
        <dbReference type="Proteomes" id="UP000439022"/>
    </source>
</evidence>
<comment type="caution">
    <text evidence="2">The sequence shown here is derived from an EMBL/GenBank/DDBJ whole genome shotgun (WGS) entry which is preliminary data.</text>
</comment>
<keyword evidence="3" id="KW-1185">Reference proteome</keyword>
<evidence type="ECO:0000313" key="2">
    <source>
        <dbReference type="EMBL" id="MRX20464.1"/>
    </source>
</evidence>